<dbReference type="PANTHER" id="PTHR24291:SF189">
    <property type="entry name" value="CYTOCHROME P450 4C3-RELATED"/>
    <property type="match status" value="1"/>
</dbReference>
<evidence type="ECO:0000256" key="9">
    <source>
        <dbReference type="ARBA" id="ARBA00023002"/>
    </source>
</evidence>
<keyword evidence="11" id="KW-0503">Monooxygenase</keyword>
<evidence type="ECO:0000256" key="5">
    <source>
        <dbReference type="ARBA" id="ARBA00022617"/>
    </source>
</evidence>
<dbReference type="GO" id="GO:0016705">
    <property type="term" value="F:oxidoreductase activity, acting on paired donors, with incorporation or reduction of molecular oxygen"/>
    <property type="evidence" value="ECO:0007669"/>
    <property type="project" value="InterPro"/>
</dbReference>
<feature type="binding site" description="axial binding residue" evidence="13">
    <location>
        <position position="445"/>
    </location>
    <ligand>
        <name>heme</name>
        <dbReference type="ChEBI" id="CHEBI:30413"/>
    </ligand>
    <ligandPart>
        <name>Fe</name>
        <dbReference type="ChEBI" id="CHEBI:18248"/>
    </ligandPart>
</feature>
<dbReference type="EMBL" id="OU963870">
    <property type="protein sequence ID" value="CAH0395913.1"/>
    <property type="molecule type" value="Genomic_DNA"/>
</dbReference>
<evidence type="ECO:0000313" key="15">
    <source>
        <dbReference type="EMBL" id="CAH0395913.1"/>
    </source>
</evidence>
<keyword evidence="16" id="KW-1185">Reference proteome</keyword>
<evidence type="ECO:0000256" key="8">
    <source>
        <dbReference type="ARBA" id="ARBA00022848"/>
    </source>
</evidence>
<dbReference type="InterPro" id="IPR036396">
    <property type="entry name" value="Cyt_P450_sf"/>
</dbReference>
<evidence type="ECO:0000256" key="11">
    <source>
        <dbReference type="ARBA" id="ARBA00023033"/>
    </source>
</evidence>
<dbReference type="PRINTS" id="PR00385">
    <property type="entry name" value="P450"/>
</dbReference>
<dbReference type="InterPro" id="IPR001128">
    <property type="entry name" value="Cyt_P450"/>
</dbReference>
<keyword evidence="9" id="KW-0560">Oxidoreductase</keyword>
<keyword evidence="14" id="KW-1133">Transmembrane helix</keyword>
<dbReference type="Pfam" id="PF00067">
    <property type="entry name" value="p450"/>
    <property type="match status" value="1"/>
</dbReference>
<feature type="transmembrane region" description="Helical" evidence="14">
    <location>
        <begin position="40"/>
        <end position="59"/>
    </location>
</feature>
<evidence type="ECO:0000256" key="1">
    <source>
        <dbReference type="ARBA" id="ARBA00001971"/>
    </source>
</evidence>
<evidence type="ECO:0000313" key="16">
    <source>
        <dbReference type="Proteomes" id="UP001152759"/>
    </source>
</evidence>
<dbReference type="SUPFAM" id="SSF48264">
    <property type="entry name" value="Cytochrome P450"/>
    <property type="match status" value="1"/>
</dbReference>
<accession>A0A9P0APA6</accession>
<proteinExistence type="inferred from homology"/>
<protein>
    <recommendedName>
        <fullName evidence="17">Cytochrome P450</fullName>
    </recommendedName>
</protein>
<gene>
    <name evidence="15" type="ORF">BEMITA_LOCUS14038</name>
</gene>
<evidence type="ECO:0000256" key="14">
    <source>
        <dbReference type="SAM" id="Phobius"/>
    </source>
</evidence>
<organism evidence="15 16">
    <name type="scientific">Bemisia tabaci</name>
    <name type="common">Sweetpotato whitefly</name>
    <name type="synonym">Aleurodes tabaci</name>
    <dbReference type="NCBI Taxonomy" id="7038"/>
    <lineage>
        <taxon>Eukaryota</taxon>
        <taxon>Metazoa</taxon>
        <taxon>Ecdysozoa</taxon>
        <taxon>Arthropoda</taxon>
        <taxon>Hexapoda</taxon>
        <taxon>Insecta</taxon>
        <taxon>Pterygota</taxon>
        <taxon>Neoptera</taxon>
        <taxon>Paraneoptera</taxon>
        <taxon>Hemiptera</taxon>
        <taxon>Sternorrhyncha</taxon>
        <taxon>Aleyrodoidea</taxon>
        <taxon>Aleyrodidae</taxon>
        <taxon>Aleyrodinae</taxon>
        <taxon>Bemisia</taxon>
    </lineage>
</organism>
<feature type="transmembrane region" description="Helical" evidence="14">
    <location>
        <begin position="12"/>
        <end position="28"/>
    </location>
</feature>
<dbReference type="GO" id="GO:0005506">
    <property type="term" value="F:iron ion binding"/>
    <property type="evidence" value="ECO:0007669"/>
    <property type="project" value="InterPro"/>
</dbReference>
<dbReference type="PANTHER" id="PTHR24291">
    <property type="entry name" value="CYTOCHROME P450 FAMILY 4"/>
    <property type="match status" value="1"/>
</dbReference>
<dbReference type="InterPro" id="IPR050196">
    <property type="entry name" value="Cytochrome_P450_Monoox"/>
</dbReference>
<keyword evidence="10 13" id="KW-0408">Iron</keyword>
<evidence type="ECO:0008006" key="17">
    <source>
        <dbReference type="Google" id="ProtNLM"/>
    </source>
</evidence>
<evidence type="ECO:0000256" key="3">
    <source>
        <dbReference type="ARBA" id="ARBA00004406"/>
    </source>
</evidence>
<dbReference type="GO" id="GO:0004497">
    <property type="term" value="F:monooxygenase activity"/>
    <property type="evidence" value="ECO:0007669"/>
    <property type="project" value="UniProtKB-KW"/>
</dbReference>
<dbReference type="PRINTS" id="PR00463">
    <property type="entry name" value="EP450I"/>
</dbReference>
<keyword evidence="7" id="KW-0256">Endoplasmic reticulum</keyword>
<keyword evidence="6 13" id="KW-0479">Metal-binding</keyword>
<comment type="similarity">
    <text evidence="4">Belongs to the cytochrome P450 family.</text>
</comment>
<comment type="cofactor">
    <cofactor evidence="1 13">
        <name>heme</name>
        <dbReference type="ChEBI" id="CHEBI:30413"/>
    </cofactor>
</comment>
<evidence type="ECO:0000256" key="2">
    <source>
        <dbReference type="ARBA" id="ARBA00004174"/>
    </source>
</evidence>
<evidence type="ECO:0000256" key="4">
    <source>
        <dbReference type="ARBA" id="ARBA00010617"/>
    </source>
</evidence>
<keyword evidence="5 13" id="KW-0349">Heme</keyword>
<dbReference type="GO" id="GO:0005789">
    <property type="term" value="C:endoplasmic reticulum membrane"/>
    <property type="evidence" value="ECO:0007669"/>
    <property type="project" value="UniProtKB-SubCell"/>
</dbReference>
<evidence type="ECO:0000256" key="13">
    <source>
        <dbReference type="PIRSR" id="PIRSR602401-1"/>
    </source>
</evidence>
<sequence length="502" mass="58018">MDVNIPRLKISHILWICLIGALVIRALYQRWKYRRIYSLLASLPGPVPLPFVGASYIFAGTTRNNICSKFKTFAKNYPGVAGLWEREEPHVVTSSREVFNAVLSSGNVEKTYHYAYFKMATRSMFSAFGAEWRFLRNIVNPSFRTNVLMLFDDSFYHHGEVFVHQLKQHVGGDGFDIFIPVHLCTIDMICDNMIGTRIRAQENPSIRLSTAMLQAAEMIHERVYSLLLWPDFVYSLTGKRKLIDKLLYECQCVPREIVEQRIKERETAGLKRQHSEGPQIYIDSLLDKLDTGDLTKDHIISEVFEMFVAGSITTAITNAWAFKLLALYPDVQERAYQEIKENCVDGEVRLSDLSKLIYTEMIIKETLRHFGAPLTSRYITEDVQVDDKMTIPAGMNVFMCLHELHHDPKYWQRPGEFYPEHFSPANEKSRPKGAFIPFMGGPRVCPGNKYAMRSMKFLIASTLLRYKLSTDEKPPKDLREMDYRLVFMLFPSSGFRVKIQQR</sequence>
<name>A0A9P0APA6_BEMTA</name>
<dbReference type="Proteomes" id="UP001152759">
    <property type="component" value="Chromosome 9"/>
</dbReference>
<dbReference type="AlphaFoldDB" id="A0A9P0APA6"/>
<keyword evidence="8" id="KW-0492">Microsome</keyword>
<evidence type="ECO:0000256" key="12">
    <source>
        <dbReference type="ARBA" id="ARBA00023136"/>
    </source>
</evidence>
<dbReference type="GO" id="GO:0020037">
    <property type="term" value="F:heme binding"/>
    <property type="evidence" value="ECO:0007669"/>
    <property type="project" value="InterPro"/>
</dbReference>
<reference evidence="15" key="1">
    <citation type="submission" date="2021-12" db="EMBL/GenBank/DDBJ databases">
        <authorList>
            <person name="King R."/>
        </authorList>
    </citation>
    <scope>NUCLEOTIDE SEQUENCE</scope>
</reference>
<comment type="subcellular location">
    <subcellularLocation>
        <location evidence="3">Endoplasmic reticulum membrane</location>
        <topology evidence="3">Peripheral membrane protein</topology>
    </subcellularLocation>
    <subcellularLocation>
        <location evidence="2">Microsome membrane</location>
        <topology evidence="2">Peripheral membrane protein</topology>
    </subcellularLocation>
</comment>
<dbReference type="InterPro" id="IPR002401">
    <property type="entry name" value="Cyt_P450_E_grp-I"/>
</dbReference>
<evidence type="ECO:0000256" key="10">
    <source>
        <dbReference type="ARBA" id="ARBA00023004"/>
    </source>
</evidence>
<keyword evidence="12 14" id="KW-0472">Membrane</keyword>
<evidence type="ECO:0000256" key="6">
    <source>
        <dbReference type="ARBA" id="ARBA00022723"/>
    </source>
</evidence>
<evidence type="ECO:0000256" key="7">
    <source>
        <dbReference type="ARBA" id="ARBA00022824"/>
    </source>
</evidence>
<keyword evidence="14" id="KW-0812">Transmembrane</keyword>
<dbReference type="Gene3D" id="1.10.630.10">
    <property type="entry name" value="Cytochrome P450"/>
    <property type="match status" value="1"/>
</dbReference>